<keyword evidence="1" id="KW-0732">Signal</keyword>
<dbReference type="Proteomes" id="UP000712007">
    <property type="component" value="Unassembled WGS sequence"/>
</dbReference>
<dbReference type="AlphaFoldDB" id="A0A940DK72"/>
<dbReference type="SUPFAM" id="SSF56935">
    <property type="entry name" value="Porins"/>
    <property type="match status" value="1"/>
</dbReference>
<organism evidence="2 3">
    <name type="scientific">Candidatus Aphodosoma intestinipullorum</name>
    <dbReference type="NCBI Taxonomy" id="2840674"/>
    <lineage>
        <taxon>Bacteria</taxon>
        <taxon>Pseudomonadati</taxon>
        <taxon>Bacteroidota</taxon>
        <taxon>Bacteroidia</taxon>
        <taxon>Bacteroidales</taxon>
        <taxon>Candidatus Aphodosoma</taxon>
    </lineage>
</organism>
<evidence type="ECO:0000313" key="2">
    <source>
        <dbReference type="EMBL" id="MBO8440238.1"/>
    </source>
</evidence>
<evidence type="ECO:0000313" key="3">
    <source>
        <dbReference type="Proteomes" id="UP000712007"/>
    </source>
</evidence>
<comment type="caution">
    <text evidence="2">The sequence shown here is derived from an EMBL/GenBank/DDBJ whole genome shotgun (WGS) entry which is preliminary data.</text>
</comment>
<reference evidence="2" key="1">
    <citation type="submission" date="2020-10" db="EMBL/GenBank/DDBJ databases">
        <authorList>
            <person name="Gilroy R."/>
        </authorList>
    </citation>
    <scope>NUCLEOTIDE SEQUENCE</scope>
    <source>
        <strain evidence="2">3924</strain>
    </source>
</reference>
<proteinExistence type="predicted"/>
<accession>A0A940DK72</accession>
<feature type="signal peptide" evidence="1">
    <location>
        <begin position="1"/>
        <end position="20"/>
    </location>
</feature>
<feature type="chain" id="PRO_5037118144" description="Outer membrane protein transport protein (OMPP1/FadL/TodX)" evidence="1">
    <location>
        <begin position="21"/>
        <end position="528"/>
    </location>
</feature>
<evidence type="ECO:0000256" key="1">
    <source>
        <dbReference type="SAM" id="SignalP"/>
    </source>
</evidence>
<dbReference type="EMBL" id="JADIMV010000107">
    <property type="protein sequence ID" value="MBO8440238.1"/>
    <property type="molecule type" value="Genomic_DNA"/>
</dbReference>
<reference evidence="2" key="2">
    <citation type="journal article" date="2021" name="PeerJ">
        <title>Extensive microbial diversity within the chicken gut microbiome revealed by metagenomics and culture.</title>
        <authorList>
            <person name="Gilroy R."/>
            <person name="Ravi A."/>
            <person name="Getino M."/>
            <person name="Pursley I."/>
            <person name="Horton D.L."/>
            <person name="Alikhan N.F."/>
            <person name="Baker D."/>
            <person name="Gharbi K."/>
            <person name="Hall N."/>
            <person name="Watson M."/>
            <person name="Adriaenssens E.M."/>
            <person name="Foster-Nyarko E."/>
            <person name="Jarju S."/>
            <person name="Secka A."/>
            <person name="Antonio M."/>
            <person name="Oren A."/>
            <person name="Chaudhuri R.R."/>
            <person name="La Ragione R."/>
            <person name="Hildebrand F."/>
            <person name="Pallen M.J."/>
        </authorList>
    </citation>
    <scope>NUCLEOTIDE SEQUENCE</scope>
    <source>
        <strain evidence="2">3924</strain>
    </source>
</reference>
<dbReference type="Gene3D" id="2.40.160.60">
    <property type="entry name" value="Outer membrane protein transport protein (OMPP1/FadL/TodX)"/>
    <property type="match status" value="1"/>
</dbReference>
<name>A0A940DK72_9BACT</name>
<evidence type="ECO:0008006" key="4">
    <source>
        <dbReference type="Google" id="ProtNLM"/>
    </source>
</evidence>
<protein>
    <recommendedName>
        <fullName evidence="4">Outer membrane protein transport protein (OMPP1/FadL/TodX)</fullName>
    </recommendedName>
</protein>
<gene>
    <name evidence="2" type="ORF">IAC51_06260</name>
</gene>
<sequence length="528" mass="57887">MRKIILSIFTLMSAVSLSYGQGVTDATHFGDNGIMGTARYMGMAGSFGALGGDPSAIIDNPAGLGIYRGSELSFTLNPTIINTTTGKNGQYGKANDFFFNFNQAALVLAFPSGREKGYVSSNFSFTYNRLKDFHRSVEYTNNTPSGSLSGYLAGFTNGFNPSSLVEENVYAPFLSVLGYQTSCINPGSGADSTFYSPTGNMNSMSAYKGVEYGRVEEYNFSYAANIAHVVYFGMALGIQTLDYRMVSDNGETFSATADGTIPNMVLSNSYSAYGVGVNFKAGLIVRATPFLRLGASIHTPTYYSMRENWTGQINTSGMAAEGNPNQYTLSSNSYFDYNSPLRFQASAAFIIGKSALINIDYQVADYQHMKLRDESSDGLFSGDAFGYENNEINRYAKLSHLIKVGAEYRIASTYSLRAGFAYQTPNIAESAPYNLMGNSTRTRTDYFIDKGSIYGAVGFGYRYNGFGIDIAYMLRCKTDGFATYQRDAQIFANDSYYGVAENMPQQVRTMTDVKSLYHNIAVTLLYKF</sequence>